<evidence type="ECO:0008006" key="3">
    <source>
        <dbReference type="Google" id="ProtNLM"/>
    </source>
</evidence>
<organism evidence="1 2">
    <name type="scientific">Bradyrhizobium diazoefficiens</name>
    <dbReference type="NCBI Taxonomy" id="1355477"/>
    <lineage>
        <taxon>Bacteria</taxon>
        <taxon>Pseudomonadati</taxon>
        <taxon>Pseudomonadota</taxon>
        <taxon>Alphaproteobacteria</taxon>
        <taxon>Hyphomicrobiales</taxon>
        <taxon>Nitrobacteraceae</taxon>
        <taxon>Bradyrhizobium</taxon>
    </lineage>
</organism>
<proteinExistence type="predicted"/>
<dbReference type="AlphaFoldDB" id="A0A0E3VSU5"/>
<accession>A0A0E3VSU5</accession>
<dbReference type="RefSeq" id="WP_060908554.1">
    <property type="nucleotide sequence ID" value="NZ_JAFCKD010000052.1"/>
</dbReference>
<dbReference type="EMBL" id="AP014685">
    <property type="protein sequence ID" value="BAR54520.1"/>
    <property type="molecule type" value="Genomic_DNA"/>
</dbReference>
<dbReference type="Proteomes" id="UP000063308">
    <property type="component" value="Chromosome"/>
</dbReference>
<sequence length="366" mass="39748">MNLANGLIDQLEIALASPELSKRAELLRQVADLFVLGSGKFSDVQIDLFDGVMSTLLKNIECTARATFGGRLSRLPDAPLRTIRLLAFDDAPEVAAPVLEHSPRLDEVTLAENARTKSQDHLLAIAGRSQLTEPVTDVLVERGNSDVAVRTAGNGGARFSVQGMSRLTGRARDHGALAICIWARPDIPRASLLKLFVHASEMVRRKLEAADPRQAALIRSAIAESSDELHTMARAGSSEHARALAEVRSLHSGGQLDEAHVLDFIGERSFDKTAVALSLMSDLPIGAIERALVRSEPEQILILAKAIGLSWDTTKAILTFQPGSPHEAKERLEQCFASFLRLKPNTAKAALQFYRLRERAGQGPAH</sequence>
<dbReference type="Pfam" id="PF10098">
    <property type="entry name" value="DUF2336"/>
    <property type="match status" value="1"/>
</dbReference>
<gene>
    <name evidence="1" type="ORF">NK6_1336</name>
</gene>
<evidence type="ECO:0000313" key="2">
    <source>
        <dbReference type="Proteomes" id="UP000063308"/>
    </source>
</evidence>
<evidence type="ECO:0000313" key="1">
    <source>
        <dbReference type="EMBL" id="BAR54520.1"/>
    </source>
</evidence>
<reference evidence="1 2" key="1">
    <citation type="submission" date="2014-11" db="EMBL/GenBank/DDBJ databases">
        <title>Symbiosis island explosion on the genome of extra-slow-growing strains of soybean bradyrhizobia with massive insertion sequences.</title>
        <authorList>
            <person name="Iida T."/>
            <person name="Minamisawa K."/>
        </authorList>
    </citation>
    <scope>NUCLEOTIDE SEQUENCE [LARGE SCALE GENOMIC DNA]</scope>
    <source>
        <strain evidence="1 2">NK6</strain>
    </source>
</reference>
<protein>
    <recommendedName>
        <fullName evidence="3">DUF2336 domain-containing protein</fullName>
    </recommendedName>
</protein>
<dbReference type="InterPro" id="IPR019285">
    <property type="entry name" value="DUF2336"/>
</dbReference>
<name>A0A0E3VSU5_9BRAD</name>